<comment type="cofactor">
    <cofactor evidence="1">
        <name>Cu cation</name>
        <dbReference type="ChEBI" id="CHEBI:23378"/>
    </cofactor>
</comment>
<keyword evidence="2" id="KW-0732">Signal</keyword>
<dbReference type="InterPro" id="IPR011045">
    <property type="entry name" value="N2O_reductase_N"/>
</dbReference>
<dbReference type="PROSITE" id="PS51318">
    <property type="entry name" value="TAT"/>
    <property type="match status" value="1"/>
</dbReference>
<evidence type="ECO:0000256" key="2">
    <source>
        <dbReference type="SAM" id="SignalP"/>
    </source>
</evidence>
<accession>A0A1H8XQ71</accession>
<sequence>MRGPGPSGRLTRRGLFALVTAGAATAVLARPAWAEQVRVVDVGGAPSAVAVNPVTGLVYVTDPASGSVAVLDPGSVQVVAVLPVGGAPSDVAVDPVANRVYVANPPGGTVIVIDAQSHETVSVIGAGAGASSVAVDSRANQVYAVSDSTGTLAILDGVSLSTQKIVPAPKPGLAGIALDTGRRIAYCTSPGTNSVEVFDLDSGKFTGSTGVGPSPTGVAVHQASGTVFVANSAIHNMSIVDSVTRVQSKTVLLRSEASSLTVHQGSETVYTNGGQNGLSRVDGKAGVLSGELSLGVNPGDVAVDQRTRAVYVTDPLHGTVSIVRDF</sequence>
<dbReference type="InterPro" id="IPR051200">
    <property type="entry name" value="Host-pathogen_enzymatic-act"/>
</dbReference>
<dbReference type="EMBL" id="FOEF01000008">
    <property type="protein sequence ID" value="SEP42045.1"/>
    <property type="molecule type" value="Genomic_DNA"/>
</dbReference>
<dbReference type="PANTHER" id="PTHR47197">
    <property type="entry name" value="PROTEIN NIRF"/>
    <property type="match status" value="1"/>
</dbReference>
<dbReference type="Proteomes" id="UP000198582">
    <property type="component" value="Unassembled WGS sequence"/>
</dbReference>
<dbReference type="STRING" id="394193.SAMN04489732_108254"/>
<dbReference type="OrthoDB" id="3612473at2"/>
<reference evidence="3 4" key="1">
    <citation type="submission" date="2016-10" db="EMBL/GenBank/DDBJ databases">
        <authorList>
            <person name="de Groot N.N."/>
        </authorList>
    </citation>
    <scope>NUCLEOTIDE SEQUENCE [LARGE SCALE GENOMIC DNA]</scope>
    <source>
        <strain evidence="3 4">DSM 44993</strain>
    </source>
</reference>
<dbReference type="RefSeq" id="WP_091618442.1">
    <property type="nucleotide sequence ID" value="NZ_FOEF01000008.1"/>
</dbReference>
<feature type="signal peptide" evidence="2">
    <location>
        <begin position="1"/>
        <end position="34"/>
    </location>
</feature>
<evidence type="ECO:0000313" key="3">
    <source>
        <dbReference type="EMBL" id="SEP42045.1"/>
    </source>
</evidence>
<dbReference type="InterPro" id="IPR015943">
    <property type="entry name" value="WD40/YVTN_repeat-like_dom_sf"/>
</dbReference>
<gene>
    <name evidence="3" type="ORF">SAMN04489732_108254</name>
</gene>
<dbReference type="InterPro" id="IPR006311">
    <property type="entry name" value="TAT_signal"/>
</dbReference>
<proteinExistence type="predicted"/>
<evidence type="ECO:0000313" key="4">
    <source>
        <dbReference type="Proteomes" id="UP000198582"/>
    </source>
</evidence>
<dbReference type="AlphaFoldDB" id="A0A1H8XQ71"/>
<feature type="chain" id="PRO_5038502209" evidence="2">
    <location>
        <begin position="35"/>
        <end position="326"/>
    </location>
</feature>
<dbReference type="SUPFAM" id="SSF50974">
    <property type="entry name" value="Nitrous oxide reductase, N-terminal domain"/>
    <property type="match status" value="1"/>
</dbReference>
<name>A0A1H8XQ71_9PSEU</name>
<dbReference type="PANTHER" id="PTHR47197:SF3">
    <property type="entry name" value="DIHYDRO-HEME D1 DEHYDROGENASE"/>
    <property type="match status" value="1"/>
</dbReference>
<organism evidence="3 4">
    <name type="scientific">Amycolatopsis saalfeldensis</name>
    <dbReference type="NCBI Taxonomy" id="394193"/>
    <lineage>
        <taxon>Bacteria</taxon>
        <taxon>Bacillati</taxon>
        <taxon>Actinomycetota</taxon>
        <taxon>Actinomycetes</taxon>
        <taxon>Pseudonocardiales</taxon>
        <taxon>Pseudonocardiaceae</taxon>
        <taxon>Amycolatopsis</taxon>
    </lineage>
</organism>
<protein>
    <submittedName>
        <fullName evidence="3">40-residue YVTN family beta-propeller repeat-containing protein</fullName>
    </submittedName>
</protein>
<evidence type="ECO:0000256" key="1">
    <source>
        <dbReference type="ARBA" id="ARBA00001935"/>
    </source>
</evidence>
<dbReference type="Gene3D" id="2.130.10.10">
    <property type="entry name" value="YVTN repeat-like/Quinoprotein amine dehydrogenase"/>
    <property type="match status" value="2"/>
</dbReference>
<keyword evidence="4" id="KW-1185">Reference proteome</keyword>